<dbReference type="Proteomes" id="UP001473063">
    <property type="component" value="Unassembled WGS sequence"/>
</dbReference>
<dbReference type="InterPro" id="IPR026906">
    <property type="entry name" value="LRR_5"/>
</dbReference>
<comment type="caution">
    <text evidence="3">The sequence shown here is derived from an EMBL/GenBank/DDBJ whole genome shotgun (WGS) entry which is preliminary data.</text>
</comment>
<dbReference type="InterPro" id="IPR032675">
    <property type="entry name" value="LRR_dom_sf"/>
</dbReference>
<feature type="domain" description="Peptidase C51" evidence="2">
    <location>
        <begin position="42"/>
        <end position="176"/>
    </location>
</feature>
<dbReference type="SUPFAM" id="SSF49373">
    <property type="entry name" value="Invasin/intimin cell-adhesion fragments"/>
    <property type="match status" value="1"/>
</dbReference>
<dbReference type="Pfam" id="PF05257">
    <property type="entry name" value="CHAP"/>
    <property type="match status" value="1"/>
</dbReference>
<proteinExistence type="predicted"/>
<keyword evidence="4" id="KW-1185">Reference proteome</keyword>
<dbReference type="Pfam" id="PF14200">
    <property type="entry name" value="RicinB_lectin_2"/>
    <property type="match status" value="1"/>
</dbReference>
<reference evidence="3 4" key="1">
    <citation type="submission" date="2024-03" db="EMBL/GenBank/DDBJ databases">
        <title>Human intestinal bacterial collection.</title>
        <authorList>
            <person name="Pauvert C."/>
            <person name="Hitch T.C.A."/>
            <person name="Clavel T."/>
        </authorList>
    </citation>
    <scope>NUCLEOTIDE SEQUENCE [LARGE SCALE GENOMIC DNA]</scope>
    <source>
        <strain evidence="3 4">CLA-JM-H16</strain>
    </source>
</reference>
<name>A0ABV1BDR4_9FIRM</name>
<feature type="signal peptide" evidence="1">
    <location>
        <begin position="1"/>
        <end position="32"/>
    </location>
</feature>
<evidence type="ECO:0000259" key="2">
    <source>
        <dbReference type="PROSITE" id="PS50911"/>
    </source>
</evidence>
<dbReference type="Gene3D" id="2.60.40.1080">
    <property type="match status" value="1"/>
</dbReference>
<dbReference type="Pfam" id="PF26182">
    <property type="entry name" value="Ig_NUP210_5th"/>
    <property type="match status" value="1"/>
</dbReference>
<dbReference type="PROSITE" id="PS50911">
    <property type="entry name" value="CHAP"/>
    <property type="match status" value="1"/>
</dbReference>
<dbReference type="InterPro" id="IPR008964">
    <property type="entry name" value="Invasin/intimin_cell_adhesion"/>
</dbReference>
<dbReference type="Gene3D" id="2.80.10.50">
    <property type="match status" value="2"/>
</dbReference>
<evidence type="ECO:0000313" key="4">
    <source>
        <dbReference type="Proteomes" id="UP001473063"/>
    </source>
</evidence>
<protein>
    <submittedName>
        <fullName evidence="3">RICIN domain-containing protein</fullName>
    </submittedName>
</protein>
<dbReference type="SUPFAM" id="SSF52058">
    <property type="entry name" value="L domain-like"/>
    <property type="match status" value="1"/>
</dbReference>
<dbReference type="EMBL" id="JBBMEJ010000002">
    <property type="protein sequence ID" value="MEQ2369895.1"/>
    <property type="molecule type" value="Genomic_DNA"/>
</dbReference>
<dbReference type="RefSeq" id="WP_349055999.1">
    <property type="nucleotide sequence ID" value="NZ_JBBMEJ010000002.1"/>
</dbReference>
<dbReference type="Gene3D" id="3.90.1720.10">
    <property type="entry name" value="endopeptidase domain like (from Nostoc punctiforme)"/>
    <property type="match status" value="1"/>
</dbReference>
<dbReference type="InterPro" id="IPR000772">
    <property type="entry name" value="Ricin_B_lectin"/>
</dbReference>
<dbReference type="SUPFAM" id="SSF50370">
    <property type="entry name" value="Ricin B-like lectins"/>
    <property type="match status" value="1"/>
</dbReference>
<evidence type="ECO:0000313" key="3">
    <source>
        <dbReference type="EMBL" id="MEQ2369895.1"/>
    </source>
</evidence>
<dbReference type="CDD" id="cd00161">
    <property type="entry name" value="beta-trefoil_Ricin-like"/>
    <property type="match status" value="1"/>
</dbReference>
<dbReference type="Gene3D" id="3.80.10.10">
    <property type="entry name" value="Ribonuclease Inhibitor"/>
    <property type="match status" value="1"/>
</dbReference>
<dbReference type="InterPro" id="IPR035992">
    <property type="entry name" value="Ricin_B-like_lectins"/>
</dbReference>
<organism evidence="3 4">
    <name type="scientific">Blautia aquisgranensis</name>
    <dbReference type="NCBI Taxonomy" id="3133153"/>
    <lineage>
        <taxon>Bacteria</taxon>
        <taxon>Bacillati</taxon>
        <taxon>Bacillota</taxon>
        <taxon>Clostridia</taxon>
        <taxon>Lachnospirales</taxon>
        <taxon>Lachnospiraceae</taxon>
        <taxon>Blautia</taxon>
    </lineage>
</organism>
<sequence>MKERKLFKNSSIKKIITALLLCVLLVTGAAPASVSATTNGKTQDDAFNWICARGNEHWTYSYGETWCVSLIVAYYNWLGVGSVRGNANEYAYNALPSGWKRVYSDPQPGDIVVWNAGASIGWGNSISYADSSYGHVGLVVRKNSWGSITTVETRARQGHGAYYYERNPQSAACFIRPDFAAANSAPNAMNIGQSFDALIIRSDVWMPIYKRLSDGNVLLGPHNTRAYARNHWHFERQADGSYIITSLQDGKALDVTGASSANGTNVGTYTKWGTDNGAQKWYVIGNAIAYELAPKLSPDKRLDVTGGYTTVDTNIEIYEANGTNAQIFSIYKCSSANGYPTSSTSIVPDQYTYNKKVGNSFQIKENFSSRYGASYGDLSWKSSNSSVASVNSKGVVTAKKQGTAQITMTSIFNPNISTTVKVVVGQNHVHSWNSGKITVKPTTTKTGVKTYTCKKCGATKKVSVPVVSLVGKTVKVKASNGVYKVLKNNCVEFTKPITKKATVSIPATVKISGKNYKVVTISANAFKNNTVLRTLTIGSNVSTIRANAFYGCRNLKKITIRSSKLTGKNVGTNAFAKTNSKPTVTVPAKKLSSYKSLLRSRGMSKKAIYKK</sequence>
<dbReference type="InterPro" id="IPR007921">
    <property type="entry name" value="CHAP_dom"/>
</dbReference>
<dbReference type="PROSITE" id="PS50231">
    <property type="entry name" value="RICIN_B_LECTIN"/>
    <property type="match status" value="1"/>
</dbReference>
<dbReference type="Pfam" id="PF13306">
    <property type="entry name" value="LRR_5"/>
    <property type="match status" value="1"/>
</dbReference>
<evidence type="ECO:0000256" key="1">
    <source>
        <dbReference type="SAM" id="SignalP"/>
    </source>
</evidence>
<keyword evidence="1" id="KW-0732">Signal</keyword>
<feature type="chain" id="PRO_5047261385" evidence="1">
    <location>
        <begin position="33"/>
        <end position="611"/>
    </location>
</feature>
<gene>
    <name evidence="3" type="ORF">WMO28_02880</name>
</gene>
<accession>A0ABV1BDR4</accession>